<dbReference type="RefSeq" id="WP_416204467.1">
    <property type="nucleotide sequence ID" value="NZ_JBBKTX010000001.1"/>
</dbReference>
<dbReference type="HAMAP" id="MF_00659">
    <property type="entry name" value="UPF0250"/>
    <property type="match status" value="1"/>
</dbReference>
<name>A0ABW8ND90_9GAMM</name>
<dbReference type="Pfam" id="PF04359">
    <property type="entry name" value="DUF493"/>
    <property type="match status" value="1"/>
</dbReference>
<evidence type="ECO:0000256" key="1">
    <source>
        <dbReference type="ARBA" id="ARBA00008460"/>
    </source>
</evidence>
<dbReference type="InterPro" id="IPR027471">
    <property type="entry name" value="YbeD-like_sf"/>
</dbReference>
<accession>A0ABW8ND90</accession>
<dbReference type="Proteomes" id="UP001620597">
    <property type="component" value="Unassembled WGS sequence"/>
</dbReference>
<reference evidence="3 4" key="1">
    <citation type="submission" date="2024-03" db="EMBL/GenBank/DDBJ databases">
        <title>High-quality draft genome sequence of Oceanobacter sp. wDCs-4.</title>
        <authorList>
            <person name="Dong C."/>
        </authorList>
    </citation>
    <scope>NUCLEOTIDE SEQUENCE [LARGE SCALE GENOMIC DNA]</scope>
    <source>
        <strain evidence="4">wDCs-4</strain>
    </source>
</reference>
<comment type="similarity">
    <text evidence="1 2">Belongs to the UPF0250 family.</text>
</comment>
<organism evidence="3 4">
    <name type="scientific">Oceanobacter antarcticus</name>
    <dbReference type="NCBI Taxonomy" id="3133425"/>
    <lineage>
        <taxon>Bacteria</taxon>
        <taxon>Pseudomonadati</taxon>
        <taxon>Pseudomonadota</taxon>
        <taxon>Gammaproteobacteria</taxon>
        <taxon>Oceanospirillales</taxon>
        <taxon>Oceanospirillaceae</taxon>
        <taxon>Oceanobacter</taxon>
    </lineage>
</organism>
<comment type="caution">
    <text evidence="3">The sequence shown here is derived from an EMBL/GenBank/DDBJ whole genome shotgun (WGS) entry which is preliminary data.</text>
</comment>
<sequence>MALINADGQPATTQEAPKIEFPCPDYPIKVVGKGKDNYRQVVLDIFQVHAPGFDLEKIQVRDSSKGNFQSLTIYITATGIEQLEALHQELSAHELVHMVI</sequence>
<dbReference type="Gene3D" id="3.30.70.260">
    <property type="match status" value="1"/>
</dbReference>
<evidence type="ECO:0000313" key="4">
    <source>
        <dbReference type="Proteomes" id="UP001620597"/>
    </source>
</evidence>
<evidence type="ECO:0000313" key="3">
    <source>
        <dbReference type="EMBL" id="MFK4750924.1"/>
    </source>
</evidence>
<gene>
    <name evidence="3" type="ORF">WG929_00740</name>
</gene>
<proteinExistence type="inferred from homology"/>
<dbReference type="SUPFAM" id="SSF117991">
    <property type="entry name" value="YbeD/HP0495-like"/>
    <property type="match status" value="1"/>
</dbReference>
<protein>
    <recommendedName>
        <fullName evidence="2">UPF0250 protein WG929_00740</fullName>
    </recommendedName>
</protein>
<dbReference type="PANTHER" id="PTHR38036:SF1">
    <property type="entry name" value="UPF0250 PROTEIN YBED"/>
    <property type="match status" value="1"/>
</dbReference>
<dbReference type="EMBL" id="JBBKTX010000001">
    <property type="protein sequence ID" value="MFK4750924.1"/>
    <property type="molecule type" value="Genomic_DNA"/>
</dbReference>
<keyword evidence="4" id="KW-1185">Reference proteome</keyword>
<dbReference type="InterPro" id="IPR007454">
    <property type="entry name" value="UPF0250_YbeD-like"/>
</dbReference>
<dbReference type="PANTHER" id="PTHR38036">
    <property type="entry name" value="UPF0250 PROTEIN YBED"/>
    <property type="match status" value="1"/>
</dbReference>
<evidence type="ECO:0000256" key="2">
    <source>
        <dbReference type="HAMAP-Rule" id="MF_00659"/>
    </source>
</evidence>